<feature type="domain" description="DUF4378" evidence="1">
    <location>
        <begin position="53"/>
        <end position="230"/>
    </location>
</feature>
<organism evidence="2 3">
    <name type="scientific">Acer saccharum</name>
    <name type="common">Sugar maple</name>
    <dbReference type="NCBI Taxonomy" id="4024"/>
    <lineage>
        <taxon>Eukaryota</taxon>
        <taxon>Viridiplantae</taxon>
        <taxon>Streptophyta</taxon>
        <taxon>Embryophyta</taxon>
        <taxon>Tracheophyta</taxon>
        <taxon>Spermatophyta</taxon>
        <taxon>Magnoliopsida</taxon>
        <taxon>eudicotyledons</taxon>
        <taxon>Gunneridae</taxon>
        <taxon>Pentapetalae</taxon>
        <taxon>rosids</taxon>
        <taxon>malvids</taxon>
        <taxon>Sapindales</taxon>
        <taxon>Sapindaceae</taxon>
        <taxon>Hippocastanoideae</taxon>
        <taxon>Acereae</taxon>
        <taxon>Acer</taxon>
    </lineage>
</organism>
<accession>A0AA39VPH4</accession>
<dbReference type="AlphaFoldDB" id="A0AA39VPH4"/>
<reference evidence="2" key="2">
    <citation type="submission" date="2023-06" db="EMBL/GenBank/DDBJ databases">
        <authorList>
            <person name="Swenson N.G."/>
            <person name="Wegrzyn J.L."/>
            <person name="Mcevoy S.L."/>
        </authorList>
    </citation>
    <scope>NUCLEOTIDE SEQUENCE</scope>
    <source>
        <strain evidence="2">NS2018</strain>
        <tissue evidence="2">Leaf</tissue>
    </source>
</reference>
<evidence type="ECO:0000259" key="1">
    <source>
        <dbReference type="Pfam" id="PF14309"/>
    </source>
</evidence>
<dbReference type="GO" id="GO:0051513">
    <property type="term" value="P:regulation of monopolar cell growth"/>
    <property type="evidence" value="ECO:0007669"/>
    <property type="project" value="InterPro"/>
</dbReference>
<dbReference type="Proteomes" id="UP001168877">
    <property type="component" value="Unassembled WGS sequence"/>
</dbReference>
<reference evidence="2" key="1">
    <citation type="journal article" date="2022" name="Plant J.">
        <title>Strategies of tolerance reflected in two North American maple genomes.</title>
        <authorList>
            <person name="McEvoy S.L."/>
            <person name="Sezen U.U."/>
            <person name="Trouern-Trend A."/>
            <person name="McMahon S.M."/>
            <person name="Schaberg P.G."/>
            <person name="Yang J."/>
            <person name="Wegrzyn J.L."/>
            <person name="Swenson N.G."/>
        </authorList>
    </citation>
    <scope>NUCLEOTIDE SEQUENCE</scope>
    <source>
        <strain evidence="2">NS2018</strain>
    </source>
</reference>
<gene>
    <name evidence="2" type="ORF">LWI29_029600</name>
</gene>
<dbReference type="Pfam" id="PF14309">
    <property type="entry name" value="DUF4378"/>
    <property type="match status" value="1"/>
</dbReference>
<comment type="caution">
    <text evidence="2">The sequence shown here is derived from an EMBL/GenBank/DDBJ whole genome shotgun (WGS) entry which is preliminary data.</text>
</comment>
<dbReference type="EMBL" id="JAUESC010000383">
    <property type="protein sequence ID" value="KAK0585508.1"/>
    <property type="molecule type" value="Genomic_DNA"/>
</dbReference>
<dbReference type="InterPro" id="IPR025486">
    <property type="entry name" value="DUF4378"/>
</dbReference>
<dbReference type="InterPro" id="IPR033334">
    <property type="entry name" value="LNG1/2"/>
</dbReference>
<sequence>MDFNHSPSSRKPSFSSENDYGKVQNLMHIYPTHKDSIIDEIALINNSTDPDNRYISEILLASGLLRDVESDFMSFQLHPSGHLINPNLFLVLEQNQESTRLLNAEHKDKKTIHSETTNEKDHRKLIFDTVNEILVHKLSLEGSPKQWVSPSKLVGKRPRQQQLLRDLCKEVDRLQANNSNCSLDDEEDCLTSIIWEDFMHGSINWTDCQSEISWLALDVERLIFKDLITEIVRDETTSLHCQPGRHCRQLFSD</sequence>
<dbReference type="PANTHER" id="PTHR31680">
    <property type="entry name" value="LONGIFOLIA PROTEIN"/>
    <property type="match status" value="1"/>
</dbReference>
<dbReference type="PANTHER" id="PTHR31680:SF15">
    <property type="entry name" value="PROTEIN LONGIFOLIA 2"/>
    <property type="match status" value="1"/>
</dbReference>
<name>A0AA39VPH4_ACESA</name>
<keyword evidence="3" id="KW-1185">Reference proteome</keyword>
<protein>
    <recommendedName>
        <fullName evidence="1">DUF4378 domain-containing protein</fullName>
    </recommendedName>
</protein>
<evidence type="ECO:0000313" key="3">
    <source>
        <dbReference type="Proteomes" id="UP001168877"/>
    </source>
</evidence>
<evidence type="ECO:0000313" key="2">
    <source>
        <dbReference type="EMBL" id="KAK0585508.1"/>
    </source>
</evidence>
<proteinExistence type="predicted"/>